<dbReference type="AlphaFoldDB" id="D6RFR3"/>
<protein>
    <submittedName>
        <fullName evidence="2">Dipeptidylpeptidase 6</fullName>
    </submittedName>
</protein>
<accession>D6RFR3</accession>
<evidence type="ECO:0000313" key="3">
    <source>
        <dbReference type="MGI" id="MGI:94921"/>
    </source>
</evidence>
<dbReference type="GeneTree" id="ENSGT00940000156280"/>
<evidence type="ECO:0000313" key="2">
    <source>
        <dbReference type="Ensembl" id="ENSMUSP00000115944.2"/>
    </source>
</evidence>
<dbReference type="Ensembl" id="ENSMUST00000148039.8">
    <property type="protein sequence ID" value="ENSMUSP00000115944.2"/>
    <property type="gene ID" value="ENSMUSG00000061576.16"/>
</dbReference>
<feature type="compositionally biased region" description="Polar residues" evidence="1">
    <location>
        <begin position="1"/>
        <end position="22"/>
    </location>
</feature>
<sequence length="40" mass="4608">MTTAKEPSASGKSVQQQDQMRYNQRPHCSDFPSMEDYTLN</sequence>
<evidence type="ECO:0000313" key="4">
    <source>
        <dbReference type="Proteomes" id="UP000000589"/>
    </source>
</evidence>
<dbReference type="Antibodypedia" id="33071">
    <property type="antibodies" value="237 antibodies from 27 providers"/>
</dbReference>
<dbReference type="VEuPathDB" id="HostDB:ENSMUSG00000061576"/>
<evidence type="ECO:0000256" key="1">
    <source>
        <dbReference type="SAM" id="MobiDB-lite"/>
    </source>
</evidence>
<keyword evidence="4" id="KW-1185">Reference proteome</keyword>
<reference evidence="2" key="3">
    <citation type="submission" date="2025-08" db="UniProtKB">
        <authorList>
            <consortium name="Ensembl"/>
        </authorList>
    </citation>
    <scope>IDENTIFICATION</scope>
    <source>
        <strain evidence="2">C57BL/6J</strain>
    </source>
</reference>
<gene>
    <name evidence="2 3" type="primary">Dpp6</name>
</gene>
<dbReference type="Bgee" id="ENSMUSG00000061576">
    <property type="expression patterns" value="Expressed in dentate gyrus of hippocampal formation granule cell and 153 other cell types or tissues"/>
</dbReference>
<dbReference type="MGI" id="MGI:94921">
    <property type="gene designation" value="Dpp6"/>
</dbReference>
<dbReference type="Proteomes" id="UP000000589">
    <property type="component" value="Chromosome 5"/>
</dbReference>
<reference evidence="2" key="4">
    <citation type="submission" date="2025-09" db="UniProtKB">
        <authorList>
            <consortium name="Ensembl"/>
        </authorList>
    </citation>
    <scope>IDENTIFICATION</scope>
    <source>
        <strain evidence="2">C57BL/6J</strain>
    </source>
</reference>
<dbReference type="AGR" id="MGI:94921"/>
<proteinExistence type="predicted"/>
<feature type="region of interest" description="Disordered" evidence="1">
    <location>
        <begin position="1"/>
        <end position="40"/>
    </location>
</feature>
<name>D6RFR3_MOUSE</name>
<organism evidence="2 4">
    <name type="scientific">Mus musculus</name>
    <name type="common">Mouse</name>
    <dbReference type="NCBI Taxonomy" id="10090"/>
    <lineage>
        <taxon>Eukaryota</taxon>
        <taxon>Metazoa</taxon>
        <taxon>Chordata</taxon>
        <taxon>Craniata</taxon>
        <taxon>Vertebrata</taxon>
        <taxon>Euteleostomi</taxon>
        <taxon>Mammalia</taxon>
        <taxon>Eutheria</taxon>
        <taxon>Euarchontoglires</taxon>
        <taxon>Glires</taxon>
        <taxon>Rodentia</taxon>
        <taxon>Myomorpha</taxon>
        <taxon>Muroidea</taxon>
        <taxon>Muridae</taxon>
        <taxon>Murinae</taxon>
        <taxon>Mus</taxon>
        <taxon>Mus</taxon>
    </lineage>
</organism>
<dbReference type="ExpressionAtlas" id="D6RFR3">
    <property type="expression patterns" value="baseline and differential"/>
</dbReference>
<reference evidence="2 4" key="2">
    <citation type="journal article" date="2011" name="PLoS Biol.">
        <title>Modernizing reference genome assemblies.</title>
        <authorList>
            <person name="Church D.M."/>
            <person name="Schneider V.A."/>
            <person name="Graves T."/>
            <person name="Auger K."/>
            <person name="Cunningham F."/>
            <person name="Bouk N."/>
            <person name="Chen H.C."/>
            <person name="Agarwala R."/>
            <person name="McLaren W.M."/>
            <person name="Ritchie G.R."/>
            <person name="Albracht D."/>
            <person name="Kremitzki M."/>
            <person name="Rock S."/>
            <person name="Kotkiewicz H."/>
            <person name="Kremitzki C."/>
            <person name="Wollam A."/>
            <person name="Trani L."/>
            <person name="Fulton L."/>
            <person name="Fulton R."/>
            <person name="Matthews L."/>
            <person name="Whitehead S."/>
            <person name="Chow W."/>
            <person name="Torrance J."/>
            <person name="Dunn M."/>
            <person name="Harden G."/>
            <person name="Threadgold G."/>
            <person name="Wood J."/>
            <person name="Collins J."/>
            <person name="Heath P."/>
            <person name="Griffiths G."/>
            <person name="Pelan S."/>
            <person name="Grafham D."/>
            <person name="Eichler E.E."/>
            <person name="Weinstock G."/>
            <person name="Mardis E.R."/>
            <person name="Wilson R.K."/>
            <person name="Howe K."/>
            <person name="Flicek P."/>
            <person name="Hubbard T."/>
        </authorList>
    </citation>
    <scope>NUCLEOTIDE SEQUENCE [LARGE SCALE GENOMIC DNA]</scope>
    <source>
        <strain evidence="2 4">C57BL/6J</strain>
    </source>
</reference>
<reference evidence="2 4" key="1">
    <citation type="journal article" date="2009" name="PLoS Biol.">
        <title>Lineage-specific biology revealed by a finished genome assembly of the mouse.</title>
        <authorList>
            <consortium name="Mouse Genome Sequencing Consortium"/>
            <person name="Church D.M."/>
            <person name="Goodstadt L."/>
            <person name="Hillier L.W."/>
            <person name="Zody M.C."/>
            <person name="Goldstein S."/>
            <person name="She X."/>
            <person name="Bult C.J."/>
            <person name="Agarwala R."/>
            <person name="Cherry J.L."/>
            <person name="DiCuccio M."/>
            <person name="Hlavina W."/>
            <person name="Kapustin Y."/>
            <person name="Meric P."/>
            <person name="Maglott D."/>
            <person name="Birtle Z."/>
            <person name="Marques A.C."/>
            <person name="Graves T."/>
            <person name="Zhou S."/>
            <person name="Teague B."/>
            <person name="Potamousis K."/>
            <person name="Churas C."/>
            <person name="Place M."/>
            <person name="Herschleb J."/>
            <person name="Runnheim R."/>
            <person name="Forrest D."/>
            <person name="Amos-Landgraf J."/>
            <person name="Schwartz D.C."/>
            <person name="Cheng Z."/>
            <person name="Lindblad-Toh K."/>
            <person name="Eichler E.E."/>
            <person name="Ponting C.P."/>
        </authorList>
    </citation>
    <scope>NUCLEOTIDE SEQUENCE [LARGE SCALE GENOMIC DNA]</scope>
    <source>
        <strain evidence="2 4">C57BL/6J</strain>
    </source>
</reference>
<dbReference type="HOGENOM" id="CLU_3299192_0_0_1"/>